<feature type="coiled-coil region" evidence="1">
    <location>
        <begin position="39"/>
        <end position="66"/>
    </location>
</feature>
<evidence type="ECO:0000313" key="3">
    <source>
        <dbReference type="EMBL" id="RPJ65854.1"/>
    </source>
</evidence>
<proteinExistence type="predicted"/>
<dbReference type="PIRSF" id="PIRSF028069">
    <property type="entry name" value="UCP028069"/>
    <property type="match status" value="1"/>
</dbReference>
<dbReference type="RefSeq" id="WP_124028485.1">
    <property type="nucleotide sequence ID" value="NZ_JBHRSN010000007.1"/>
</dbReference>
<name>A0A3N5Z602_9ALTE</name>
<protein>
    <submittedName>
        <fullName evidence="3">DUF3450 domain-containing protein</fullName>
    </submittedName>
</protein>
<keyword evidence="4" id="KW-1185">Reference proteome</keyword>
<dbReference type="EMBL" id="RPOK01000004">
    <property type="protein sequence ID" value="RPJ65854.1"/>
    <property type="molecule type" value="Genomic_DNA"/>
</dbReference>
<accession>A0A3N5Z602</accession>
<feature type="chain" id="PRO_5017933545" evidence="2">
    <location>
        <begin position="22"/>
        <end position="256"/>
    </location>
</feature>
<evidence type="ECO:0000256" key="2">
    <source>
        <dbReference type="SAM" id="SignalP"/>
    </source>
</evidence>
<keyword evidence="1" id="KW-0175">Coiled coil</keyword>
<evidence type="ECO:0000313" key="4">
    <source>
        <dbReference type="Proteomes" id="UP000275281"/>
    </source>
</evidence>
<gene>
    <name evidence="3" type="ORF">DRW07_13665</name>
</gene>
<sequence length="256" mass="29620">MRLAIWITLLVGLISSANIQAQDKTQTLVKKGLERLEDNQAAQKAVDKQQEQIESLEEAYQDELYLIDGLNMYNAMLQRQLDDQASQISQLDTSINNATQIERQIMPLLVRMIDALDTFVAVDVPFLLNEREERVAGLRELLSKAEYTTSEKTRRVFEAYQIENEYGYTIESYKGRVTLADEQFAVDFLRIGRIGLMYRDLAGERVGFWNNQTKQWQPLTENQYKRHILKGLKIAKEEISPELITLPLFATIEERP</sequence>
<feature type="signal peptide" evidence="2">
    <location>
        <begin position="1"/>
        <end position="21"/>
    </location>
</feature>
<evidence type="ECO:0000256" key="1">
    <source>
        <dbReference type="SAM" id="Coils"/>
    </source>
</evidence>
<dbReference type="Pfam" id="PF11932">
    <property type="entry name" value="DUF3450"/>
    <property type="match status" value="1"/>
</dbReference>
<dbReference type="Proteomes" id="UP000275281">
    <property type="component" value="Unassembled WGS sequence"/>
</dbReference>
<comment type="caution">
    <text evidence="3">The sequence shown here is derived from an EMBL/GenBank/DDBJ whole genome shotgun (WGS) entry which is preliminary data.</text>
</comment>
<reference evidence="3 4" key="1">
    <citation type="submission" date="2018-11" db="EMBL/GenBank/DDBJ databases">
        <authorList>
            <person name="Ye M.-Q."/>
            <person name="Du Z.-J."/>
        </authorList>
    </citation>
    <scope>NUCLEOTIDE SEQUENCE [LARGE SCALE GENOMIC DNA]</scope>
    <source>
        <strain evidence="3 4">U0105</strain>
    </source>
</reference>
<dbReference type="AlphaFoldDB" id="A0A3N5Z602"/>
<organism evidence="3 4">
    <name type="scientific">Alteromonas sediminis</name>
    <dbReference type="NCBI Taxonomy" id="2259342"/>
    <lineage>
        <taxon>Bacteria</taxon>
        <taxon>Pseudomonadati</taxon>
        <taxon>Pseudomonadota</taxon>
        <taxon>Gammaproteobacteria</taxon>
        <taxon>Alteromonadales</taxon>
        <taxon>Alteromonadaceae</taxon>
        <taxon>Alteromonas/Salinimonas group</taxon>
        <taxon>Alteromonas</taxon>
    </lineage>
</organism>
<keyword evidence="2" id="KW-0732">Signal</keyword>
<dbReference type="OrthoDB" id="5880116at2"/>
<dbReference type="InterPro" id="IPR016866">
    <property type="entry name" value="UCP028069"/>
</dbReference>